<dbReference type="Proteomes" id="UP000184096">
    <property type="component" value="Chromosome I"/>
</dbReference>
<keyword evidence="2" id="KW-0813">Transport</keyword>
<dbReference type="PROSITE" id="PS50893">
    <property type="entry name" value="ABC_TRANSPORTER_2"/>
    <property type="match status" value="1"/>
</dbReference>
<evidence type="ECO:0000313" key="9">
    <source>
        <dbReference type="Proteomes" id="UP000184096"/>
    </source>
</evidence>
<dbReference type="InterPro" id="IPR052156">
    <property type="entry name" value="BCAA_Transport_ATP-bd_LivF"/>
</dbReference>
<dbReference type="EMBL" id="LT670849">
    <property type="protein sequence ID" value="SHN86693.1"/>
    <property type="molecule type" value="Genomic_DNA"/>
</dbReference>
<dbReference type="PROSITE" id="PS00211">
    <property type="entry name" value="ABC_TRANSPORTER_1"/>
    <property type="match status" value="1"/>
</dbReference>
<evidence type="ECO:0000256" key="3">
    <source>
        <dbReference type="ARBA" id="ARBA00022741"/>
    </source>
</evidence>
<dbReference type="Gene3D" id="3.40.50.300">
    <property type="entry name" value="P-loop containing nucleotide triphosphate hydrolases"/>
    <property type="match status" value="1"/>
</dbReference>
<dbReference type="AlphaFoldDB" id="A0A1M7UUN2"/>
<dbReference type="InterPro" id="IPR003439">
    <property type="entry name" value="ABC_transporter-like_ATP-bd"/>
</dbReference>
<comment type="similarity">
    <text evidence="1">Belongs to the ABC transporter superfamily.</text>
</comment>
<dbReference type="GO" id="GO:0005524">
    <property type="term" value="F:ATP binding"/>
    <property type="evidence" value="ECO:0007669"/>
    <property type="project" value="UniProtKB-KW"/>
</dbReference>
<keyword evidence="4 8" id="KW-0067">ATP-binding</keyword>
<dbReference type="CDD" id="cd03224">
    <property type="entry name" value="ABC_TM1139_LivF_branched"/>
    <property type="match status" value="1"/>
</dbReference>
<reference evidence="9" key="1">
    <citation type="submission" date="2016-11" db="EMBL/GenBank/DDBJ databases">
        <authorList>
            <person name="Varghese N."/>
            <person name="Submissions S."/>
        </authorList>
    </citation>
    <scope>NUCLEOTIDE SEQUENCE [LARGE SCALE GENOMIC DNA]</scope>
    <source>
        <strain evidence="9">GAS401</strain>
    </source>
</reference>
<dbReference type="GO" id="GO:0016887">
    <property type="term" value="F:ATP hydrolysis activity"/>
    <property type="evidence" value="ECO:0007669"/>
    <property type="project" value="InterPro"/>
</dbReference>
<evidence type="ECO:0000256" key="6">
    <source>
        <dbReference type="ARBA" id="ARBA00024722"/>
    </source>
</evidence>
<name>A0A1M7UUN2_9BRAD</name>
<dbReference type="SUPFAM" id="SSF52540">
    <property type="entry name" value="P-loop containing nucleoside triphosphate hydrolases"/>
    <property type="match status" value="1"/>
</dbReference>
<protein>
    <submittedName>
        <fullName evidence="8">Amino acid/amide ABC transporter ATP-binding protein 2, HAAT family</fullName>
    </submittedName>
</protein>
<evidence type="ECO:0000256" key="1">
    <source>
        <dbReference type="ARBA" id="ARBA00005417"/>
    </source>
</evidence>
<keyword evidence="3" id="KW-0547">Nucleotide-binding</keyword>
<keyword evidence="5" id="KW-0029">Amino-acid transport</keyword>
<dbReference type="RefSeq" id="WP_072824695.1">
    <property type="nucleotide sequence ID" value="NZ_LT670849.1"/>
</dbReference>
<dbReference type="PANTHER" id="PTHR43820:SF4">
    <property type="entry name" value="HIGH-AFFINITY BRANCHED-CHAIN AMINO ACID TRANSPORT ATP-BINDING PROTEIN LIVF"/>
    <property type="match status" value="1"/>
</dbReference>
<sequence>MLRLENVSAGYGAVTALHNVDITVEEGEVAALIGSNGAGKSTALRTISGLVRPTAGKIEFRGEAITDLSPEQIVERGIIHVPEGRHVFPRLSVHQNLTVGAYSPRARAKKNETRERVFELFPRLYERRLQLAGSLSGGEQQMLAFGRAMMAQPVLLMLDEPSLGLAPIMVEEVARAIDYFRTIGVTVLLVEQNAELALDLATRGYVIETGCIVLADSSERLLENPKVWASYLGEQDWEFEAAGHDPDRTVVSDLPVNKGV</sequence>
<evidence type="ECO:0000259" key="7">
    <source>
        <dbReference type="PROSITE" id="PS50893"/>
    </source>
</evidence>
<evidence type="ECO:0000256" key="2">
    <source>
        <dbReference type="ARBA" id="ARBA00022448"/>
    </source>
</evidence>
<evidence type="ECO:0000256" key="4">
    <source>
        <dbReference type="ARBA" id="ARBA00022840"/>
    </source>
</evidence>
<dbReference type="Pfam" id="PF00005">
    <property type="entry name" value="ABC_tran"/>
    <property type="match status" value="1"/>
</dbReference>
<dbReference type="InterPro" id="IPR003593">
    <property type="entry name" value="AAA+_ATPase"/>
</dbReference>
<accession>A0A1M7UUN2</accession>
<proteinExistence type="inferred from homology"/>
<comment type="function">
    <text evidence="6">Involved in beta-(1--&gt;2)glucan export. Transmembrane domains (TMD) form a pore in the inner membrane and the ATP-binding domain (NBD) is responsible for energy generation.</text>
</comment>
<dbReference type="OrthoDB" id="9806149at2"/>
<dbReference type="InterPro" id="IPR017871">
    <property type="entry name" value="ABC_transporter-like_CS"/>
</dbReference>
<dbReference type="InterPro" id="IPR027417">
    <property type="entry name" value="P-loop_NTPase"/>
</dbReference>
<evidence type="ECO:0000313" key="8">
    <source>
        <dbReference type="EMBL" id="SHN86693.1"/>
    </source>
</evidence>
<gene>
    <name evidence="8" type="ORF">SAMN05444170_6779</name>
</gene>
<dbReference type="GO" id="GO:0015807">
    <property type="term" value="P:L-amino acid transport"/>
    <property type="evidence" value="ECO:0007669"/>
    <property type="project" value="TreeGrafter"/>
</dbReference>
<dbReference type="GO" id="GO:0015658">
    <property type="term" value="F:branched-chain amino acid transmembrane transporter activity"/>
    <property type="evidence" value="ECO:0007669"/>
    <property type="project" value="TreeGrafter"/>
</dbReference>
<evidence type="ECO:0000256" key="5">
    <source>
        <dbReference type="ARBA" id="ARBA00022970"/>
    </source>
</evidence>
<organism evidence="8 9">
    <name type="scientific">Bradyrhizobium erythrophlei</name>
    <dbReference type="NCBI Taxonomy" id="1437360"/>
    <lineage>
        <taxon>Bacteria</taxon>
        <taxon>Pseudomonadati</taxon>
        <taxon>Pseudomonadota</taxon>
        <taxon>Alphaproteobacteria</taxon>
        <taxon>Hyphomicrobiales</taxon>
        <taxon>Nitrobacteraceae</taxon>
        <taxon>Bradyrhizobium</taxon>
    </lineage>
</organism>
<keyword evidence="9" id="KW-1185">Reference proteome</keyword>
<feature type="domain" description="ABC transporter" evidence="7">
    <location>
        <begin position="2"/>
        <end position="234"/>
    </location>
</feature>
<dbReference type="PANTHER" id="PTHR43820">
    <property type="entry name" value="HIGH-AFFINITY BRANCHED-CHAIN AMINO ACID TRANSPORT ATP-BINDING PROTEIN LIVF"/>
    <property type="match status" value="1"/>
</dbReference>
<dbReference type="SMART" id="SM00382">
    <property type="entry name" value="AAA"/>
    <property type="match status" value="1"/>
</dbReference>